<feature type="region of interest" description="Disordered" evidence="1">
    <location>
        <begin position="130"/>
        <end position="165"/>
    </location>
</feature>
<sequence>MQAAGAGKAGFQRGIQQGEPIRQQLLGVIERQVLLIAFWRHADPSRKRALKMRRAHAHPACEIVERDLRPACVDQVQRAGDDAVMVGGAVRIGLHRVSPVGIKLGELWRLCDPEIALCRRAQCLSQREAAGIPGPWQSNSTTPRSARSSAGFRPQSRNRRESWSM</sequence>
<accession>A0A1J5NZG9</accession>
<dbReference type="AlphaFoldDB" id="A0A1J5NZG9"/>
<gene>
    <name evidence="2" type="ORF">GALL_548110</name>
</gene>
<feature type="compositionally biased region" description="Polar residues" evidence="1">
    <location>
        <begin position="136"/>
        <end position="148"/>
    </location>
</feature>
<name>A0A1J5NZG9_9ZZZZ</name>
<evidence type="ECO:0000313" key="2">
    <source>
        <dbReference type="EMBL" id="OIQ63648.1"/>
    </source>
</evidence>
<dbReference type="EMBL" id="MLJW01008821">
    <property type="protein sequence ID" value="OIQ63648.1"/>
    <property type="molecule type" value="Genomic_DNA"/>
</dbReference>
<organism evidence="2">
    <name type="scientific">mine drainage metagenome</name>
    <dbReference type="NCBI Taxonomy" id="410659"/>
    <lineage>
        <taxon>unclassified sequences</taxon>
        <taxon>metagenomes</taxon>
        <taxon>ecological metagenomes</taxon>
    </lineage>
</organism>
<evidence type="ECO:0000256" key="1">
    <source>
        <dbReference type="SAM" id="MobiDB-lite"/>
    </source>
</evidence>
<reference evidence="2" key="1">
    <citation type="submission" date="2016-10" db="EMBL/GenBank/DDBJ databases">
        <title>Sequence of Gallionella enrichment culture.</title>
        <authorList>
            <person name="Poehlein A."/>
            <person name="Muehling M."/>
            <person name="Daniel R."/>
        </authorList>
    </citation>
    <scope>NUCLEOTIDE SEQUENCE</scope>
</reference>
<proteinExistence type="predicted"/>
<protein>
    <submittedName>
        <fullName evidence="2">Uncharacterized protein</fullName>
    </submittedName>
</protein>
<comment type="caution">
    <text evidence="2">The sequence shown here is derived from an EMBL/GenBank/DDBJ whole genome shotgun (WGS) entry which is preliminary data.</text>
</comment>